<keyword evidence="2" id="KW-1185">Reference proteome</keyword>
<dbReference type="RefSeq" id="WP_317934208.1">
    <property type="nucleotide sequence ID" value="NZ_JAUBDH010000001.1"/>
</dbReference>
<accession>A0ABU4FW09</accession>
<evidence type="ECO:0000313" key="2">
    <source>
        <dbReference type="Proteomes" id="UP001280629"/>
    </source>
</evidence>
<dbReference type="EMBL" id="JAUBDH010000001">
    <property type="protein sequence ID" value="MDW0108901.1"/>
    <property type="molecule type" value="Genomic_DNA"/>
</dbReference>
<proteinExistence type="predicted"/>
<evidence type="ECO:0000313" key="1">
    <source>
        <dbReference type="EMBL" id="MDW0108901.1"/>
    </source>
</evidence>
<dbReference type="Gene3D" id="3.40.50.2300">
    <property type="match status" value="1"/>
</dbReference>
<organism evidence="1 2">
    <name type="scientific">Sporosarcina aquimarina</name>
    <dbReference type="NCBI Taxonomy" id="114975"/>
    <lineage>
        <taxon>Bacteria</taxon>
        <taxon>Bacillati</taxon>
        <taxon>Bacillota</taxon>
        <taxon>Bacilli</taxon>
        <taxon>Bacillales</taxon>
        <taxon>Caryophanaceae</taxon>
        <taxon>Sporosarcina</taxon>
    </lineage>
</organism>
<name>A0ABU4FW09_9BACL</name>
<sequence length="190" mass="21918">MYILVSSNYPLIADLLVTAFQKKRPKWRVNARASLAAFSGTTAERMDQYDVIIIETSYEQFSFYKMYVNELRECAKPVLFLTNENIGEISYHTFGVKNFHVLNKSISFNNLIEVIENGMESVVGSSTTQLGEQERSILRELAKGHTVDYIHKDKKITKAQVDEMISKINTHFETTNYLQALHKAYDQNYL</sequence>
<comment type="caution">
    <text evidence="1">The sequence shown here is derived from an EMBL/GenBank/DDBJ whole genome shotgun (WGS) entry which is preliminary data.</text>
</comment>
<protein>
    <submittedName>
        <fullName evidence="1">Uncharacterized protein</fullName>
    </submittedName>
</protein>
<reference evidence="1 2" key="1">
    <citation type="submission" date="2023-06" db="EMBL/GenBank/DDBJ databases">
        <title>Sporosarcina sp. nov., isolated from Korean traditional fermented seafood 'Jeotgal'.</title>
        <authorList>
            <person name="Yang A.-I."/>
            <person name="Shin N.-R."/>
        </authorList>
    </citation>
    <scope>NUCLEOTIDE SEQUENCE [LARGE SCALE GENOMIC DNA]</scope>
    <source>
        <strain evidence="1 2">KCTC3840</strain>
    </source>
</reference>
<dbReference type="Proteomes" id="UP001280629">
    <property type="component" value="Unassembled WGS sequence"/>
</dbReference>
<gene>
    <name evidence="1" type="ORF">QT716_02435</name>
</gene>